<dbReference type="Proteomes" id="UP000727407">
    <property type="component" value="Unassembled WGS sequence"/>
</dbReference>
<feature type="compositionally biased region" description="Basic and acidic residues" evidence="1">
    <location>
        <begin position="48"/>
        <end position="58"/>
    </location>
</feature>
<protein>
    <submittedName>
        <fullName evidence="2">Protein SopB</fullName>
    </submittedName>
</protein>
<dbReference type="AlphaFoldDB" id="A0A8J4U2F5"/>
<evidence type="ECO:0000313" key="3">
    <source>
        <dbReference type="Proteomes" id="UP000727407"/>
    </source>
</evidence>
<proteinExistence type="predicted"/>
<accession>A0A8J4U2F5</accession>
<sequence>MIGECFSPSSPEKRWVAVGPDCFTCLSESDHSVRAGEADDETLPSGGEKGEEERETRR</sequence>
<gene>
    <name evidence="2" type="primary">sopB</name>
    <name evidence="2" type="ORF">DAT39_010901</name>
</gene>
<reference evidence="2" key="1">
    <citation type="submission" date="2020-07" db="EMBL/GenBank/DDBJ databases">
        <title>Clarias magur genome sequencing, assembly and annotation.</title>
        <authorList>
            <person name="Kushwaha B."/>
            <person name="Kumar R."/>
            <person name="Das P."/>
            <person name="Joshi C.G."/>
            <person name="Kumar D."/>
            <person name="Nagpure N.S."/>
            <person name="Pandey M."/>
            <person name="Agarwal S."/>
            <person name="Srivastava S."/>
            <person name="Singh M."/>
            <person name="Sahoo L."/>
            <person name="Jayasankar P."/>
            <person name="Meher P.K."/>
            <person name="Koringa P.G."/>
            <person name="Iquebal M.A."/>
            <person name="Das S.P."/>
            <person name="Bit A."/>
            <person name="Patnaik S."/>
            <person name="Patel N."/>
            <person name="Shah T.M."/>
            <person name="Hinsu A."/>
            <person name="Jena J.K."/>
        </authorList>
    </citation>
    <scope>NUCLEOTIDE SEQUENCE</scope>
    <source>
        <strain evidence="2">CIFAMagur01</strain>
        <tissue evidence="2">Testis</tissue>
    </source>
</reference>
<evidence type="ECO:0000313" key="2">
    <source>
        <dbReference type="EMBL" id="KAF5899393.1"/>
    </source>
</evidence>
<organism evidence="2 3">
    <name type="scientific">Clarias magur</name>
    <name type="common">Asian catfish</name>
    <name type="synonym">Macropteronotus magur</name>
    <dbReference type="NCBI Taxonomy" id="1594786"/>
    <lineage>
        <taxon>Eukaryota</taxon>
        <taxon>Metazoa</taxon>
        <taxon>Chordata</taxon>
        <taxon>Craniata</taxon>
        <taxon>Vertebrata</taxon>
        <taxon>Euteleostomi</taxon>
        <taxon>Actinopterygii</taxon>
        <taxon>Neopterygii</taxon>
        <taxon>Teleostei</taxon>
        <taxon>Ostariophysi</taxon>
        <taxon>Siluriformes</taxon>
        <taxon>Clariidae</taxon>
        <taxon>Clarias</taxon>
    </lineage>
</organism>
<feature type="region of interest" description="Disordered" evidence="1">
    <location>
        <begin position="29"/>
        <end position="58"/>
    </location>
</feature>
<name>A0A8J4U2F5_CLAMG</name>
<keyword evidence="3" id="KW-1185">Reference proteome</keyword>
<comment type="caution">
    <text evidence="2">The sequence shown here is derived from an EMBL/GenBank/DDBJ whole genome shotgun (WGS) entry which is preliminary data.</text>
</comment>
<dbReference type="EMBL" id="QNUK01000168">
    <property type="protein sequence ID" value="KAF5899393.1"/>
    <property type="molecule type" value="Genomic_DNA"/>
</dbReference>
<evidence type="ECO:0000256" key="1">
    <source>
        <dbReference type="SAM" id="MobiDB-lite"/>
    </source>
</evidence>